<sequence length="743" mass="84798">MSKYFPIRPIYLAFLLVLLAYFIYSGYCLVGVLLAFTLCQLWRHYNLKKVGQVLLVLLSFGLAFWTYQYRVNQAYKSAPSQVQELEMIPDTISTNGDQLSFRAKSQGRTYQVFYRLKSPEEKRFYQNVKDKLDLQVSAKLTQPQALRNFHGFNYRAYLKHEGIYRLVTVDKIQGWIPAKRLTFFDRLHVLRRRALVTCQQKFPSPMNHYMTGLLFGYLDKDFDQMGDIYTSLGIIHLFALSGMQVDFFIGLYRKFLLRLGLRRDWVDILQVPFSVFYAGMTGYAPSVLRSLLQSFWGNLELKRLDNLAFSIFCMFLLRPNFLLTTGGLLSFAYAFILAVLDFQNLSRVKAGLAQGASLSLGAFPLLAYLFGVFQPLSLVLTLAFSLVFDYLMLPFLTLAFIVSPLIRLTWVNPLFSLLEQIVIWTHDIVGRPPVTGSPSLAILTLMLILLAFLHDYWQVKKIRPWLILLFVLLACLVKHPLTNEVTMIDVGQGDSIFLRDSWGKTILIDTGGRVTFGQKEAWQKSNSDSNADKTVIPYLKSRGVGKIDQLVLTHTDTDHIGDLEAVAKNFQIGQVLVSKGSLTRPAFVKRLKALKLKVRTVQVGDGLTIMGSRLHVLYPKSLGKGDNNDSLVLYGNLLNKTFLFTGDQEKEGEEDLMKIYPNLHVQILKAGHHGSKGSSTPDFLKQISPEVALISAGQNNRYGHPNKETLERFKKQKMRVYRTDQQGAISYRGFWDWHLETVR</sequence>
<gene>
    <name evidence="8" type="ORF">DK182_03030</name>
</gene>
<feature type="transmembrane region" description="Helical" evidence="6">
    <location>
        <begin position="264"/>
        <end position="287"/>
    </location>
</feature>
<dbReference type="Pfam" id="PF00753">
    <property type="entry name" value="Lactamase_B"/>
    <property type="match status" value="1"/>
</dbReference>
<reference evidence="8 9" key="1">
    <citation type="submission" date="2018-05" db="EMBL/GenBank/DDBJ databases">
        <title>Complete genome sequences of Streptococcus sobrinus.</title>
        <authorList>
            <person name="Sales M."/>
            <person name="Jensen P.A."/>
        </authorList>
    </citation>
    <scope>NUCLEOTIDE SEQUENCE [LARGE SCALE GENOMIC DNA]</scope>
    <source>
        <strain evidence="8 9">SL1</strain>
    </source>
</reference>
<keyword evidence="9" id="KW-1185">Reference proteome</keyword>
<dbReference type="InterPro" id="IPR001279">
    <property type="entry name" value="Metallo-B-lactamas"/>
</dbReference>
<keyword evidence="2" id="KW-1003">Cell membrane</keyword>
<dbReference type="PANTHER" id="PTHR30619">
    <property type="entry name" value="DNA INTERNALIZATION/COMPETENCE PROTEIN COMEC/REC2"/>
    <property type="match status" value="1"/>
</dbReference>
<dbReference type="CDD" id="cd07731">
    <property type="entry name" value="ComA-like_MBL-fold"/>
    <property type="match status" value="1"/>
</dbReference>
<organism evidence="8 9">
    <name type="scientific">Streptococcus sobrinus</name>
    <dbReference type="NCBI Taxonomy" id="1310"/>
    <lineage>
        <taxon>Bacteria</taxon>
        <taxon>Bacillati</taxon>
        <taxon>Bacillota</taxon>
        <taxon>Bacilli</taxon>
        <taxon>Lactobacillales</taxon>
        <taxon>Streptococcaceae</taxon>
        <taxon>Streptococcus</taxon>
    </lineage>
</organism>
<evidence type="ECO:0000256" key="3">
    <source>
        <dbReference type="ARBA" id="ARBA00022692"/>
    </source>
</evidence>
<dbReference type="InterPro" id="IPR036866">
    <property type="entry name" value="RibonucZ/Hydroxyglut_hydro"/>
</dbReference>
<dbReference type="NCBIfam" id="TIGR00360">
    <property type="entry name" value="ComEC_N-term"/>
    <property type="match status" value="1"/>
</dbReference>
<accession>A0ABM6W4P2</accession>
<dbReference type="Gene3D" id="3.60.15.10">
    <property type="entry name" value="Ribonuclease Z/Hydroxyacylglutathione hydrolase-like"/>
    <property type="match status" value="1"/>
</dbReference>
<evidence type="ECO:0000313" key="9">
    <source>
        <dbReference type="Proteomes" id="UP000245369"/>
    </source>
</evidence>
<dbReference type="SUPFAM" id="SSF56281">
    <property type="entry name" value="Metallo-hydrolase/oxidoreductase"/>
    <property type="match status" value="1"/>
</dbReference>
<dbReference type="Pfam" id="PF03772">
    <property type="entry name" value="Competence"/>
    <property type="match status" value="1"/>
</dbReference>
<dbReference type="InterPro" id="IPR004797">
    <property type="entry name" value="Competence_ComEC/Rec2"/>
</dbReference>
<evidence type="ECO:0000256" key="5">
    <source>
        <dbReference type="ARBA" id="ARBA00023136"/>
    </source>
</evidence>
<dbReference type="InterPro" id="IPR052159">
    <property type="entry name" value="Competence_DNA_uptake"/>
</dbReference>
<name>A0ABM6W4P2_9STRE</name>
<feature type="transmembrane region" description="Helical" evidence="6">
    <location>
        <begin position="12"/>
        <end position="38"/>
    </location>
</feature>
<dbReference type="InterPro" id="IPR004477">
    <property type="entry name" value="ComEC_N"/>
</dbReference>
<feature type="transmembrane region" description="Helical" evidence="6">
    <location>
        <begin position="352"/>
        <end position="373"/>
    </location>
</feature>
<feature type="domain" description="Metallo-beta-lactamase" evidence="7">
    <location>
        <begin position="492"/>
        <end position="698"/>
    </location>
</feature>
<dbReference type="RefSeq" id="WP_019786964.1">
    <property type="nucleotide sequence ID" value="NZ_CP029490.1"/>
</dbReference>
<evidence type="ECO:0000256" key="2">
    <source>
        <dbReference type="ARBA" id="ARBA00022475"/>
    </source>
</evidence>
<dbReference type="NCBIfam" id="TIGR00361">
    <property type="entry name" value="ComEC_Rec2"/>
    <property type="match status" value="1"/>
</dbReference>
<feature type="transmembrane region" description="Helical" evidence="6">
    <location>
        <begin position="379"/>
        <end position="401"/>
    </location>
</feature>
<feature type="transmembrane region" description="Helical" evidence="6">
    <location>
        <begin position="438"/>
        <end position="457"/>
    </location>
</feature>
<dbReference type="Proteomes" id="UP000245369">
    <property type="component" value="Chromosome"/>
</dbReference>
<feature type="transmembrane region" description="Helical" evidence="6">
    <location>
        <begin position="464"/>
        <end position="481"/>
    </location>
</feature>
<dbReference type="PANTHER" id="PTHR30619:SF1">
    <property type="entry name" value="RECOMBINATION PROTEIN 2"/>
    <property type="match status" value="1"/>
</dbReference>
<dbReference type="GeneID" id="93923491"/>
<protein>
    <submittedName>
        <fullName evidence="8">DNA internalization-related competence protein ComEC/Rec2</fullName>
    </submittedName>
</protein>
<dbReference type="Pfam" id="PF13567">
    <property type="entry name" value="DUF4131"/>
    <property type="match status" value="1"/>
</dbReference>
<proteinExistence type="predicted"/>
<feature type="transmembrane region" description="Helical" evidence="6">
    <location>
        <begin position="50"/>
        <end position="67"/>
    </location>
</feature>
<dbReference type="SMART" id="SM00849">
    <property type="entry name" value="Lactamase_B"/>
    <property type="match status" value="1"/>
</dbReference>
<feature type="transmembrane region" description="Helical" evidence="6">
    <location>
        <begin position="228"/>
        <end position="252"/>
    </location>
</feature>
<keyword evidence="5 6" id="KW-0472">Membrane</keyword>
<keyword evidence="3 6" id="KW-0812">Transmembrane</keyword>
<dbReference type="InterPro" id="IPR025405">
    <property type="entry name" value="DUF4131"/>
</dbReference>
<feature type="transmembrane region" description="Helical" evidence="6">
    <location>
        <begin position="307"/>
        <end position="340"/>
    </location>
</feature>
<evidence type="ECO:0000256" key="6">
    <source>
        <dbReference type="SAM" id="Phobius"/>
    </source>
</evidence>
<dbReference type="InterPro" id="IPR035681">
    <property type="entry name" value="ComA-like_MBL"/>
</dbReference>
<evidence type="ECO:0000259" key="7">
    <source>
        <dbReference type="SMART" id="SM00849"/>
    </source>
</evidence>
<evidence type="ECO:0000256" key="4">
    <source>
        <dbReference type="ARBA" id="ARBA00022989"/>
    </source>
</evidence>
<evidence type="ECO:0000256" key="1">
    <source>
        <dbReference type="ARBA" id="ARBA00004651"/>
    </source>
</evidence>
<keyword evidence="4 6" id="KW-1133">Transmembrane helix</keyword>
<evidence type="ECO:0000313" key="8">
    <source>
        <dbReference type="EMBL" id="AWN20378.1"/>
    </source>
</evidence>
<comment type="subcellular location">
    <subcellularLocation>
        <location evidence="1">Cell membrane</location>
        <topology evidence="1">Multi-pass membrane protein</topology>
    </subcellularLocation>
</comment>
<dbReference type="EMBL" id="CP029490">
    <property type="protein sequence ID" value="AWN20378.1"/>
    <property type="molecule type" value="Genomic_DNA"/>
</dbReference>